<dbReference type="AlphaFoldDB" id="Q4RYK9"/>
<evidence type="ECO:0000313" key="1">
    <source>
        <dbReference type="EMBL" id="CAG06523.1"/>
    </source>
</evidence>
<accession>Q4RYK9</accession>
<name>Q4RYK9_TETNG</name>
<dbReference type="KEGG" id="tng:GSTEN00026916G001"/>
<comment type="caution">
    <text evidence="1">The sequence shown here is derived from an EMBL/GenBank/DDBJ whole genome shotgun (WGS) entry which is preliminary data.</text>
</comment>
<proteinExistence type="predicted"/>
<reference evidence="1" key="2">
    <citation type="submission" date="2004-02" db="EMBL/GenBank/DDBJ databases">
        <authorList>
            <consortium name="Genoscope"/>
            <consortium name="Whitehead Institute Centre for Genome Research"/>
        </authorList>
    </citation>
    <scope>NUCLEOTIDE SEQUENCE</scope>
</reference>
<protein>
    <submittedName>
        <fullName evidence="1">(spotted green pufferfish) hypothetical protein</fullName>
    </submittedName>
</protein>
<sequence length="27" mass="2948">MVALHGVRQFRVFSALVVGSIVCCAKR</sequence>
<gene>
    <name evidence="1" type="ORF">GSTENG00026916001</name>
</gene>
<organism evidence="1">
    <name type="scientific">Tetraodon nigroviridis</name>
    <name type="common">Spotted green pufferfish</name>
    <name type="synonym">Chelonodon nigroviridis</name>
    <dbReference type="NCBI Taxonomy" id="99883"/>
    <lineage>
        <taxon>Eukaryota</taxon>
        <taxon>Metazoa</taxon>
        <taxon>Chordata</taxon>
        <taxon>Craniata</taxon>
        <taxon>Vertebrata</taxon>
        <taxon>Euteleostomi</taxon>
        <taxon>Actinopterygii</taxon>
        <taxon>Neopterygii</taxon>
        <taxon>Teleostei</taxon>
        <taxon>Neoteleostei</taxon>
        <taxon>Acanthomorphata</taxon>
        <taxon>Eupercaria</taxon>
        <taxon>Tetraodontiformes</taxon>
        <taxon>Tetradontoidea</taxon>
        <taxon>Tetraodontidae</taxon>
        <taxon>Tetraodon</taxon>
    </lineage>
</organism>
<dbReference type="EMBL" id="CAAE01014975">
    <property type="protein sequence ID" value="CAG06523.1"/>
    <property type="molecule type" value="Genomic_DNA"/>
</dbReference>
<reference evidence="1" key="1">
    <citation type="journal article" date="2004" name="Nature">
        <title>Genome duplication in the teleost fish Tetraodon nigroviridis reveals the early vertebrate proto-karyotype.</title>
        <authorList>
            <person name="Jaillon O."/>
            <person name="Aury J.-M."/>
            <person name="Brunet F."/>
            <person name="Petit J.-L."/>
            <person name="Stange-Thomann N."/>
            <person name="Mauceli E."/>
            <person name="Bouneau L."/>
            <person name="Fischer C."/>
            <person name="Ozouf-Costaz C."/>
            <person name="Bernot A."/>
            <person name="Nicaud S."/>
            <person name="Jaffe D."/>
            <person name="Fisher S."/>
            <person name="Lutfalla G."/>
            <person name="Dossat C."/>
            <person name="Segurens B."/>
            <person name="Dasilva C."/>
            <person name="Salanoubat M."/>
            <person name="Levy M."/>
            <person name="Boudet N."/>
            <person name="Castellano S."/>
            <person name="Anthouard V."/>
            <person name="Jubin C."/>
            <person name="Castelli V."/>
            <person name="Katinka M."/>
            <person name="Vacherie B."/>
            <person name="Biemont C."/>
            <person name="Skalli Z."/>
            <person name="Cattolico L."/>
            <person name="Poulain J."/>
            <person name="De Berardinis V."/>
            <person name="Cruaud C."/>
            <person name="Duprat S."/>
            <person name="Brottier P."/>
            <person name="Coutanceau J.-P."/>
            <person name="Gouzy J."/>
            <person name="Parra G."/>
            <person name="Lardier G."/>
            <person name="Chapple C."/>
            <person name="McKernan K.J."/>
            <person name="McEwan P."/>
            <person name="Bosak S."/>
            <person name="Kellis M."/>
            <person name="Volff J.-N."/>
            <person name="Guigo R."/>
            <person name="Zody M.C."/>
            <person name="Mesirov J."/>
            <person name="Lindblad-Toh K."/>
            <person name="Birren B."/>
            <person name="Nusbaum C."/>
            <person name="Kahn D."/>
            <person name="Robinson-Rechavi M."/>
            <person name="Laudet V."/>
            <person name="Schachter V."/>
            <person name="Quetier F."/>
            <person name="Saurin W."/>
            <person name="Scarpelli C."/>
            <person name="Wincker P."/>
            <person name="Lander E.S."/>
            <person name="Weissenbach J."/>
            <person name="Roest Crollius H."/>
        </authorList>
    </citation>
    <scope>NUCLEOTIDE SEQUENCE [LARGE SCALE GENOMIC DNA]</scope>
</reference>